<sequence>MNKWRQFTNSKYFYMLLSLALAIWIYVSVSAPSIGSTRNATNSNNVAVAEKTATVNMSLQVDVDSNSFFVTGYPKQVAVKIQGPAALVTATKNTQNFTTYIDLRQLGIGKHRVRVRQNGLNRELKYSIKPEYVDIDIEPRMEKTFPIQTAYNSAGVAEGYQVGEISVRPQVVQVVGARSEVQKVSQIVARANLPKDSTTDFNREVLLQALDSQGHTLSVLLSPQTANVKIPISLPKKRVPVKFTQTGSSDKTYSFSSEISAVTIFARKSVLDKINELEIPIDVNKLDKKNYEIITLNQVKSDIIDSSPRTIKVYIHRGDDSESNTTNSGEINGSNQ</sequence>
<dbReference type="OrthoDB" id="2139417at2"/>
<keyword evidence="2" id="KW-0472">Membrane</keyword>
<dbReference type="Gene3D" id="2.170.120.30">
    <property type="match status" value="1"/>
</dbReference>
<accession>A0A0F4KU27</accession>
<dbReference type="Proteomes" id="UP000033695">
    <property type="component" value="Unassembled WGS sequence"/>
</dbReference>
<evidence type="ECO:0000313" key="3">
    <source>
        <dbReference type="EMBL" id="KJY48721.1"/>
    </source>
</evidence>
<keyword evidence="2" id="KW-1133">Transmembrane helix</keyword>
<dbReference type="HOGENOM" id="CLU_039811_2_0_9"/>
<reference evidence="3 4" key="1">
    <citation type="submission" date="2014-12" db="EMBL/GenBank/DDBJ databases">
        <title>Comparative genomics of the lactic acid bacteria isolated from the honey bee gut.</title>
        <authorList>
            <person name="Ellegaard K.M."/>
            <person name="Tamarit D."/>
            <person name="Javelind E."/>
            <person name="Olofsson T."/>
            <person name="Andersson S.G."/>
            <person name="Vasquez A."/>
        </authorList>
    </citation>
    <scope>NUCLEOTIDE SEQUENCE [LARGE SCALE GENOMIC DNA]</scope>
    <source>
        <strain evidence="3 4">Hon2</strain>
    </source>
</reference>
<evidence type="ECO:0000313" key="4">
    <source>
        <dbReference type="Proteomes" id="UP000033695"/>
    </source>
</evidence>
<dbReference type="Pfam" id="PF07949">
    <property type="entry name" value="YbbR"/>
    <property type="match status" value="3"/>
</dbReference>
<evidence type="ECO:0000256" key="1">
    <source>
        <dbReference type="SAM" id="MobiDB-lite"/>
    </source>
</evidence>
<keyword evidence="2" id="KW-0812">Transmembrane</keyword>
<protein>
    <submittedName>
        <fullName evidence="3">YbbR family protein</fullName>
    </submittedName>
</protein>
<organism evidence="3 4">
    <name type="scientific">Bombilactobacillus mellis</name>
    <dbReference type="NCBI Taxonomy" id="1218508"/>
    <lineage>
        <taxon>Bacteria</taxon>
        <taxon>Bacillati</taxon>
        <taxon>Bacillota</taxon>
        <taxon>Bacilli</taxon>
        <taxon>Lactobacillales</taxon>
        <taxon>Lactobacillaceae</taxon>
        <taxon>Bombilactobacillus</taxon>
    </lineage>
</organism>
<proteinExistence type="predicted"/>
<feature type="transmembrane region" description="Helical" evidence="2">
    <location>
        <begin position="12"/>
        <end position="29"/>
    </location>
</feature>
<keyword evidence="4" id="KW-1185">Reference proteome</keyword>
<dbReference type="PANTHER" id="PTHR37804:SF1">
    <property type="entry name" value="CDAA REGULATORY PROTEIN CDAR"/>
    <property type="match status" value="1"/>
</dbReference>
<dbReference type="PATRIC" id="fig|1218508.4.peg.1119"/>
<dbReference type="Gene3D" id="2.170.120.40">
    <property type="entry name" value="YbbR-like domain"/>
    <property type="match status" value="2"/>
</dbReference>
<gene>
    <name evidence="3" type="ORF">JG29_11320</name>
</gene>
<feature type="region of interest" description="Disordered" evidence="1">
    <location>
        <begin position="316"/>
        <end position="336"/>
    </location>
</feature>
<dbReference type="InterPro" id="IPR053154">
    <property type="entry name" value="c-di-AMP_regulator"/>
</dbReference>
<dbReference type="AlphaFoldDB" id="A0A0F4KU27"/>
<evidence type="ECO:0000256" key="2">
    <source>
        <dbReference type="SAM" id="Phobius"/>
    </source>
</evidence>
<comment type="caution">
    <text evidence="3">The sequence shown here is derived from an EMBL/GenBank/DDBJ whole genome shotgun (WGS) entry which is preliminary data.</text>
</comment>
<dbReference type="STRING" id="1218508.JG29_11320"/>
<feature type="compositionally biased region" description="Polar residues" evidence="1">
    <location>
        <begin position="323"/>
        <end position="336"/>
    </location>
</feature>
<name>A0A0F4KU27_9LACO</name>
<dbReference type="EMBL" id="JXBZ01000008">
    <property type="protein sequence ID" value="KJY48721.1"/>
    <property type="molecule type" value="Genomic_DNA"/>
</dbReference>
<dbReference type="InterPro" id="IPR012505">
    <property type="entry name" value="YbbR"/>
</dbReference>
<dbReference type="RefSeq" id="WP_045922984.1">
    <property type="nucleotide sequence ID" value="NZ_JBHTHW010000008.1"/>
</dbReference>
<dbReference type="PANTHER" id="PTHR37804">
    <property type="entry name" value="CDAA REGULATORY PROTEIN CDAR"/>
    <property type="match status" value="1"/>
</dbReference>